<dbReference type="Proteomes" id="UP000450000">
    <property type="component" value="Unassembled WGS sequence"/>
</dbReference>
<dbReference type="RefSeq" id="WP_153472102.1">
    <property type="nucleotide sequence ID" value="NZ_WBOF01000010.1"/>
</dbReference>
<evidence type="ECO:0000313" key="1">
    <source>
        <dbReference type="EMBL" id="MQS18033.1"/>
    </source>
</evidence>
<evidence type="ECO:0000313" key="2">
    <source>
        <dbReference type="Proteomes" id="UP000450000"/>
    </source>
</evidence>
<proteinExistence type="predicted"/>
<name>A0A6N7L6Z6_9ACTN</name>
<dbReference type="AlphaFoldDB" id="A0A6N7L6Z6"/>
<keyword evidence="2" id="KW-1185">Reference proteome</keyword>
<sequence>MADTWMNKHLDRPLPRLLHAGERRGTELEDCKAEVARVVALAEEWLEAPATEAYGREVFRALNGDRG</sequence>
<accession>A0A6N7L6Z6</accession>
<reference evidence="1 2" key="1">
    <citation type="submission" date="2019-09" db="EMBL/GenBank/DDBJ databases">
        <title>Genome Sequences of Streptomyces kaniharaensis ATCC 21070.</title>
        <authorList>
            <person name="Zhu W."/>
            <person name="De Crecy-Lagard V."/>
            <person name="Richards N.G."/>
        </authorList>
    </citation>
    <scope>NUCLEOTIDE SEQUENCE [LARGE SCALE GENOMIC DNA]</scope>
    <source>
        <strain evidence="1 2">SF-557</strain>
    </source>
</reference>
<comment type="caution">
    <text evidence="1">The sequence shown here is derived from an EMBL/GenBank/DDBJ whole genome shotgun (WGS) entry which is preliminary data.</text>
</comment>
<organism evidence="1 2">
    <name type="scientific">Streptomyces kaniharaensis</name>
    <dbReference type="NCBI Taxonomy" id="212423"/>
    <lineage>
        <taxon>Bacteria</taxon>
        <taxon>Bacillati</taxon>
        <taxon>Actinomycetota</taxon>
        <taxon>Actinomycetes</taxon>
        <taxon>Kitasatosporales</taxon>
        <taxon>Streptomycetaceae</taxon>
        <taxon>Streptomyces</taxon>
    </lineage>
</organism>
<gene>
    <name evidence="1" type="ORF">F7Q99_39060</name>
</gene>
<protein>
    <submittedName>
        <fullName evidence="1">Uncharacterized protein</fullName>
    </submittedName>
</protein>
<dbReference type="EMBL" id="WBOF01000010">
    <property type="protein sequence ID" value="MQS18033.1"/>
    <property type="molecule type" value="Genomic_DNA"/>
</dbReference>